<evidence type="ECO:0000313" key="5">
    <source>
        <dbReference type="Proteomes" id="UP000092444"/>
    </source>
</evidence>
<dbReference type="PROSITE" id="PS00233">
    <property type="entry name" value="CHIT_BIND_RR_1"/>
    <property type="match status" value="1"/>
</dbReference>
<feature type="chain" id="PRO_5008408155" evidence="3">
    <location>
        <begin position="17"/>
        <end position="1120"/>
    </location>
</feature>
<dbReference type="InterPro" id="IPR000618">
    <property type="entry name" value="Insect_cuticle"/>
</dbReference>
<evidence type="ECO:0000256" key="2">
    <source>
        <dbReference type="PROSITE-ProRule" id="PRU00497"/>
    </source>
</evidence>
<dbReference type="Pfam" id="PF00379">
    <property type="entry name" value="Chitin_bind_4"/>
    <property type="match status" value="1"/>
</dbReference>
<dbReference type="GO" id="GO:0042302">
    <property type="term" value="F:structural constituent of cuticle"/>
    <property type="evidence" value="ECO:0007669"/>
    <property type="project" value="UniProtKB-UniRule"/>
</dbReference>
<dbReference type="PANTHER" id="PTHR12236">
    <property type="entry name" value="STRUCTURAL CONTITUENT OF CUTICLE"/>
    <property type="match status" value="1"/>
</dbReference>
<dbReference type="PRINTS" id="PR00947">
    <property type="entry name" value="CUTICLE"/>
</dbReference>
<keyword evidence="5" id="KW-1185">Reference proteome</keyword>
<dbReference type="PANTHER" id="PTHR12236:SF95">
    <property type="entry name" value="CUTICULAR PROTEIN 76BD, ISOFORM C-RELATED"/>
    <property type="match status" value="1"/>
</dbReference>
<dbReference type="GO" id="GO:0031012">
    <property type="term" value="C:extracellular matrix"/>
    <property type="evidence" value="ECO:0007669"/>
    <property type="project" value="TreeGrafter"/>
</dbReference>
<dbReference type="VEuPathDB" id="VectorBase:GMOY011221"/>
<keyword evidence="3" id="KW-0732">Signal</keyword>
<dbReference type="PhylomeDB" id="A0A1B0GD45"/>
<dbReference type="STRING" id="37546.A0A1B0GD45"/>
<protein>
    <submittedName>
        <fullName evidence="4">Uncharacterized protein</fullName>
    </submittedName>
</protein>
<dbReference type="EnsemblMetazoa" id="GMOY011221-RA">
    <property type="protein sequence ID" value="GMOY011221-PA"/>
    <property type="gene ID" value="GMOY011221"/>
</dbReference>
<dbReference type="PROSITE" id="PS51155">
    <property type="entry name" value="CHIT_BIND_RR_2"/>
    <property type="match status" value="1"/>
</dbReference>
<evidence type="ECO:0000256" key="1">
    <source>
        <dbReference type="ARBA" id="ARBA00022460"/>
    </source>
</evidence>
<feature type="signal peptide" evidence="3">
    <location>
        <begin position="1"/>
        <end position="16"/>
    </location>
</feature>
<dbReference type="InterPro" id="IPR031311">
    <property type="entry name" value="CHIT_BIND_RR_consensus"/>
</dbReference>
<evidence type="ECO:0000313" key="4">
    <source>
        <dbReference type="EnsemblMetazoa" id="GMOY011221-PA"/>
    </source>
</evidence>
<accession>A0A1B0GD45</accession>
<reference evidence="4" key="1">
    <citation type="submission" date="2020-05" db="UniProtKB">
        <authorList>
            <consortium name="EnsemblMetazoa"/>
        </authorList>
    </citation>
    <scope>IDENTIFICATION</scope>
    <source>
        <strain evidence="4">Yale</strain>
    </source>
</reference>
<dbReference type="GO" id="GO:0005615">
    <property type="term" value="C:extracellular space"/>
    <property type="evidence" value="ECO:0007669"/>
    <property type="project" value="TreeGrafter"/>
</dbReference>
<evidence type="ECO:0000256" key="3">
    <source>
        <dbReference type="SAM" id="SignalP"/>
    </source>
</evidence>
<dbReference type="InterPro" id="IPR051217">
    <property type="entry name" value="Insect_Cuticle_Struc_Prot"/>
</dbReference>
<dbReference type="AlphaFoldDB" id="A0A1B0GD45"/>
<sequence>MQVIIPFLCLCATVLAELSHAPLPDCVHPAPAAYAVHGPQVKFSIAPSQSVYTHSESDKYQYASEGSSSVSYESSAGLSGYSHGGGGLDVTKYVTPIKTVSYQPSVTYAKGGGVTYADKSPASKYAAVVPSGIEFKNLVTPVISAKVAYQSPGYSYGHSGQGFSKVETYANQPAITTKLDSFTSPGYTFTKSSPAFTKLETYSSPGYIPFNAYAPKVSYGAPTIAKLSTYAHANTFAAQPLVTKSVVSAPAALLSYAPSLTKTYLSSNDVSSYSKAQYGGLSHQYISQPAKYVSAPVASHYVPTPAQVTSVSTHGSEAQYIDGAAVSHQYVSRPALQVTAHVQPAKIATITAAQPVHQAIITPEVTKIATLSSGSSVDKLATGGAFSHQYVSKPAPQVLAYAAPTVTKVPTYAAPVAPAVSQYVSVPAVTKLASYSGESASHYSAAGGAVSHQYISKPAPLSIAYSAPAKITPVAAPALTQYVATPTVTKVGAVYAGSDANHYSASAGAVSHQYVSKPTPQLVAYAAPAVTKVATVATPAVTQYVSAPVVAKVAAFPIPASSHQYFSKPAAQVVSYAAPSPVVAPAVTKVASVVAPAIAKVAYSAEGVGHFPASGATAVSHQYVSKPAPQLVSYSAPAITKVAAAAAPQLVSYTAPTVAKIASVAAPALTQYVATPSITKVATYSGEGGSHFSAASVGAVSHQYVSKPAARLLSYATPAVTKVAAVAAPAVSHYISAPAAIKVDSSYSGHSASHYSSAGGAISHQYFSKPAPQAVAYTAPAPATHGAQFVVAPAKLAVSAAPTLTHVLGGPAFAKTATLQTSAIKSVSSEGAISHQYIAAPAALVTTPAITKVAPALTYGAKIAAYGGTDSGKYLASGSHISSGGLLSHQYGGGAFVTKPFIPLVSQSVTSETSKFGVVGGVKTIQSGSLQSHAGSYYGALAIGHPTDASSPTSYHGPLAHSIHLSGLTSGLRKGSLYDLSGYAHGIGGIGPHGAGFYRYAPATPALASHAYTPAAYLKAVPAVKPAALKILTENHLEYFDHHPRYAFEYGVNDPHTGDIKHQREERDGDVVKGEYSLVEPDGNVRTVKYYADWETGFHAEVINSRDSTKTLSKRTTKKA</sequence>
<keyword evidence="1 2" id="KW-0193">Cuticle</keyword>
<name>A0A1B0GD45_GLOMM</name>
<dbReference type="Proteomes" id="UP000092444">
    <property type="component" value="Unassembled WGS sequence"/>
</dbReference>
<dbReference type="EMBL" id="CCAG010002315">
    <property type="status" value="NOT_ANNOTATED_CDS"/>
    <property type="molecule type" value="Genomic_DNA"/>
</dbReference>
<organism evidence="4 5">
    <name type="scientific">Glossina morsitans morsitans</name>
    <name type="common">Savannah tsetse fly</name>
    <dbReference type="NCBI Taxonomy" id="37546"/>
    <lineage>
        <taxon>Eukaryota</taxon>
        <taxon>Metazoa</taxon>
        <taxon>Ecdysozoa</taxon>
        <taxon>Arthropoda</taxon>
        <taxon>Hexapoda</taxon>
        <taxon>Insecta</taxon>
        <taxon>Pterygota</taxon>
        <taxon>Neoptera</taxon>
        <taxon>Endopterygota</taxon>
        <taxon>Diptera</taxon>
        <taxon>Brachycera</taxon>
        <taxon>Muscomorpha</taxon>
        <taxon>Hippoboscoidea</taxon>
        <taxon>Glossinidae</taxon>
        <taxon>Glossina</taxon>
    </lineage>
</organism>
<proteinExistence type="predicted"/>